<keyword evidence="2" id="KW-1185">Reference proteome</keyword>
<name>A0A4P8J112_9BURK</name>
<reference evidence="1 2" key="1">
    <citation type="submission" date="2019-05" db="EMBL/GenBank/DDBJ databases">
        <title>Burkholderia sp. DHOD12, isolated from subtropical forest soil.</title>
        <authorList>
            <person name="Gao Z.-H."/>
            <person name="Qiu L.-H."/>
        </authorList>
    </citation>
    <scope>NUCLEOTIDE SEQUENCE [LARGE SCALE GENOMIC DNA]</scope>
    <source>
        <strain evidence="1 2">DHOD12</strain>
    </source>
</reference>
<dbReference type="KEGG" id="tvl:FAZ95_36800"/>
<accession>A0A4P8J112</accession>
<dbReference type="RefSeq" id="WP_137337227.1">
    <property type="nucleotide sequence ID" value="NZ_CP040078.1"/>
</dbReference>
<sequence>MSLIEKLLAKTPPADDSRRRVIARVLLDDAGRVQAVQLKRSCGDPKIDERALVELEKARYSVTRLGSKTWRRWHDVAWTTQA</sequence>
<protein>
    <submittedName>
        <fullName evidence="1">Energy transducer TonB</fullName>
    </submittedName>
</protein>
<organism evidence="1 2">
    <name type="scientific">Trinickia violacea</name>
    <dbReference type="NCBI Taxonomy" id="2571746"/>
    <lineage>
        <taxon>Bacteria</taxon>
        <taxon>Pseudomonadati</taxon>
        <taxon>Pseudomonadota</taxon>
        <taxon>Betaproteobacteria</taxon>
        <taxon>Burkholderiales</taxon>
        <taxon>Burkholderiaceae</taxon>
        <taxon>Trinickia</taxon>
    </lineage>
</organism>
<dbReference type="SUPFAM" id="SSF74653">
    <property type="entry name" value="TolA/TonB C-terminal domain"/>
    <property type="match status" value="1"/>
</dbReference>
<gene>
    <name evidence="1" type="ORF">FAZ95_36800</name>
</gene>
<proteinExistence type="predicted"/>
<dbReference type="AlphaFoldDB" id="A0A4P8J112"/>
<dbReference type="EMBL" id="CP040078">
    <property type="protein sequence ID" value="QCP54466.1"/>
    <property type="molecule type" value="Genomic_DNA"/>
</dbReference>
<evidence type="ECO:0000313" key="1">
    <source>
        <dbReference type="EMBL" id="QCP54466.1"/>
    </source>
</evidence>
<dbReference type="Proteomes" id="UP000298656">
    <property type="component" value="Chromosome 2"/>
</dbReference>
<dbReference type="OrthoDB" id="9016560at2"/>
<evidence type="ECO:0000313" key="2">
    <source>
        <dbReference type="Proteomes" id="UP000298656"/>
    </source>
</evidence>